<keyword evidence="10" id="KW-0378">Hydrolase</keyword>
<comment type="caution">
    <text evidence="16">The sequence shown here is derived from an EMBL/GenBank/DDBJ whole genome shotgun (WGS) entry which is preliminary data.</text>
</comment>
<dbReference type="SUPFAM" id="SSF55811">
    <property type="entry name" value="Nudix"/>
    <property type="match status" value="1"/>
</dbReference>
<evidence type="ECO:0000313" key="16">
    <source>
        <dbReference type="EMBL" id="KGN92888.1"/>
    </source>
</evidence>
<dbReference type="Pfam" id="PF14815">
    <property type="entry name" value="NUDIX_4"/>
    <property type="match status" value="1"/>
</dbReference>
<keyword evidence="14" id="KW-0326">Glycosidase</keyword>
<feature type="domain" description="HhH-GPD" evidence="15">
    <location>
        <begin position="53"/>
        <end position="204"/>
    </location>
</feature>
<evidence type="ECO:0000256" key="8">
    <source>
        <dbReference type="ARBA" id="ARBA00022723"/>
    </source>
</evidence>
<dbReference type="InterPro" id="IPR044298">
    <property type="entry name" value="MIG/MutY"/>
</dbReference>
<dbReference type="CDD" id="cd00056">
    <property type="entry name" value="ENDO3c"/>
    <property type="match status" value="1"/>
</dbReference>
<evidence type="ECO:0000256" key="9">
    <source>
        <dbReference type="ARBA" id="ARBA00022763"/>
    </source>
</evidence>
<name>A0ABR4XLR0_9PORP</name>
<keyword evidence="12" id="KW-0411">Iron-sulfur</keyword>
<comment type="cofactor">
    <cofactor evidence="2">
        <name>[4Fe-4S] cluster</name>
        <dbReference type="ChEBI" id="CHEBI:49883"/>
    </cofactor>
</comment>
<dbReference type="EMBL" id="JQZV01000006">
    <property type="protein sequence ID" value="KGN92888.1"/>
    <property type="molecule type" value="Genomic_DNA"/>
</dbReference>
<dbReference type="EC" id="3.2.2.31" evidence="5"/>
<comment type="catalytic activity">
    <reaction evidence="1">
        <text>Hydrolyzes free adenine bases from 7,8-dihydro-8-oxoguanine:adenine mismatched double-stranded DNA, leaving an apurinic site.</text>
        <dbReference type="EC" id="3.2.2.31"/>
    </reaction>
</comment>
<dbReference type="Pfam" id="PF00633">
    <property type="entry name" value="HHH"/>
    <property type="match status" value="1"/>
</dbReference>
<protein>
    <recommendedName>
        <fullName evidence="6">Adenine DNA glycosylase</fullName>
        <ecNumber evidence="5">3.2.2.31</ecNumber>
    </recommendedName>
</protein>
<evidence type="ECO:0000256" key="10">
    <source>
        <dbReference type="ARBA" id="ARBA00022801"/>
    </source>
</evidence>
<accession>A0ABR4XLR0</accession>
<evidence type="ECO:0000256" key="1">
    <source>
        <dbReference type="ARBA" id="ARBA00000843"/>
    </source>
</evidence>
<dbReference type="PANTHER" id="PTHR42944:SF1">
    <property type="entry name" value="ADENINE DNA GLYCOSYLASE"/>
    <property type="match status" value="1"/>
</dbReference>
<dbReference type="InterPro" id="IPR003265">
    <property type="entry name" value="HhH-GPD_domain"/>
</dbReference>
<evidence type="ECO:0000256" key="11">
    <source>
        <dbReference type="ARBA" id="ARBA00023004"/>
    </source>
</evidence>
<keyword evidence="17" id="KW-1185">Reference proteome</keyword>
<organism evidence="16 17">
    <name type="scientific">Porphyromonas canoris</name>
    <dbReference type="NCBI Taxonomy" id="36875"/>
    <lineage>
        <taxon>Bacteria</taxon>
        <taxon>Pseudomonadati</taxon>
        <taxon>Bacteroidota</taxon>
        <taxon>Bacteroidia</taxon>
        <taxon>Bacteroidales</taxon>
        <taxon>Porphyromonadaceae</taxon>
        <taxon>Porphyromonas</taxon>
    </lineage>
</organism>
<dbReference type="Pfam" id="PF00730">
    <property type="entry name" value="HhH-GPD"/>
    <property type="match status" value="1"/>
</dbReference>
<evidence type="ECO:0000256" key="13">
    <source>
        <dbReference type="ARBA" id="ARBA00023204"/>
    </source>
</evidence>
<dbReference type="InterPro" id="IPR011257">
    <property type="entry name" value="DNA_glycosylase"/>
</dbReference>
<evidence type="ECO:0000256" key="14">
    <source>
        <dbReference type="ARBA" id="ARBA00023295"/>
    </source>
</evidence>
<dbReference type="InterPro" id="IPR015797">
    <property type="entry name" value="NUDIX_hydrolase-like_dom_sf"/>
</dbReference>
<evidence type="ECO:0000256" key="7">
    <source>
        <dbReference type="ARBA" id="ARBA00022485"/>
    </source>
</evidence>
<dbReference type="Gene3D" id="1.10.340.30">
    <property type="entry name" value="Hypothetical protein, domain 2"/>
    <property type="match status" value="1"/>
</dbReference>
<evidence type="ECO:0000256" key="2">
    <source>
        <dbReference type="ARBA" id="ARBA00001966"/>
    </source>
</evidence>
<dbReference type="Proteomes" id="UP000030101">
    <property type="component" value="Unassembled WGS sequence"/>
</dbReference>
<keyword evidence="8" id="KW-0479">Metal-binding</keyword>
<comment type="similarity">
    <text evidence="4">Belongs to the Nth/MutY family.</text>
</comment>
<dbReference type="Gene3D" id="1.10.1670.10">
    <property type="entry name" value="Helix-hairpin-Helix base-excision DNA repair enzymes (C-terminal)"/>
    <property type="match status" value="1"/>
</dbReference>
<dbReference type="InterPro" id="IPR029119">
    <property type="entry name" value="MutY_C"/>
</dbReference>
<evidence type="ECO:0000256" key="12">
    <source>
        <dbReference type="ARBA" id="ARBA00023014"/>
    </source>
</evidence>
<dbReference type="InterPro" id="IPR000445">
    <property type="entry name" value="HhH_motif"/>
</dbReference>
<dbReference type="RefSeq" id="WP_036789475.1">
    <property type="nucleotide sequence ID" value="NZ_JQZV01000006.1"/>
</dbReference>
<dbReference type="PANTHER" id="PTHR42944">
    <property type="entry name" value="ADENINE DNA GLYCOSYLASE"/>
    <property type="match status" value="1"/>
</dbReference>
<evidence type="ECO:0000256" key="3">
    <source>
        <dbReference type="ARBA" id="ARBA00002933"/>
    </source>
</evidence>
<dbReference type="SUPFAM" id="SSF48150">
    <property type="entry name" value="DNA-glycosylase"/>
    <property type="match status" value="1"/>
</dbReference>
<dbReference type="InterPro" id="IPR023170">
    <property type="entry name" value="HhH_base_excis_C"/>
</dbReference>
<evidence type="ECO:0000256" key="4">
    <source>
        <dbReference type="ARBA" id="ARBA00008343"/>
    </source>
</evidence>
<comment type="function">
    <text evidence="3">Adenine glycosylase active on G-A mispairs. MutY also corrects error-prone DNA synthesis past GO lesions which are due to the oxidatively damaged form of guanine: 7,8-dihydro-8-oxoguanine (8-oxo-dGTP).</text>
</comment>
<keyword evidence="11" id="KW-0408">Iron</keyword>
<dbReference type="InterPro" id="IPR005760">
    <property type="entry name" value="A/G_AdeGlyc_MutY"/>
</dbReference>
<sequence>MFLKGVEKNRTKEKSERASLFRSSLLRWYSENGRDLPWRQTQDPYKIWISEIILQQTQVKQGWGYYLRFVERYPTVRSLAEAPEEEVLHLWEGLGYYSRAHNMMEAARQICNEKGGIFPSTYRELLTLKGVGAYTAAAIASIAFGEAVAVVDGNVYRVLSRFNGIDTPIDTTAGKKLFADMAQEYMDEDEPALYNQAIMDFGALQCRPKGTVCEECPLERECLARKADLVDLLPRKEKRVAVKEESIRYLLCFSQDGELIVRQRDKKSIWKALHEFPTLSPEDIDSPGYELLWETTHQLTHRRLNIQIYASEQKKEGLTMPPFFSIPLESHNRIAFPKPLREFLDRHFPLHPSSE</sequence>
<evidence type="ECO:0000256" key="6">
    <source>
        <dbReference type="ARBA" id="ARBA00022023"/>
    </source>
</evidence>
<evidence type="ECO:0000313" key="17">
    <source>
        <dbReference type="Proteomes" id="UP000030101"/>
    </source>
</evidence>
<dbReference type="NCBIfam" id="TIGR01084">
    <property type="entry name" value="mutY"/>
    <property type="match status" value="1"/>
</dbReference>
<keyword evidence="13" id="KW-0234">DNA repair</keyword>
<evidence type="ECO:0000256" key="5">
    <source>
        <dbReference type="ARBA" id="ARBA00012045"/>
    </source>
</evidence>
<dbReference type="SMART" id="SM00478">
    <property type="entry name" value="ENDO3c"/>
    <property type="match status" value="1"/>
</dbReference>
<proteinExistence type="inferred from homology"/>
<gene>
    <name evidence="16" type="ORF">HQ43_03170</name>
</gene>
<keyword evidence="9" id="KW-0227">DNA damage</keyword>
<evidence type="ECO:0000259" key="15">
    <source>
        <dbReference type="SMART" id="SM00478"/>
    </source>
</evidence>
<keyword evidence="7" id="KW-0004">4Fe-4S</keyword>
<reference evidence="16 17" key="1">
    <citation type="submission" date="2014-08" db="EMBL/GenBank/DDBJ databases">
        <title>Porphyromonas canoris strain:OH2762 Genome sequencing.</title>
        <authorList>
            <person name="Wallis C."/>
            <person name="Deusch O."/>
            <person name="O'Flynn C."/>
            <person name="Davis I."/>
            <person name="Jospin G."/>
            <person name="Darling A.E."/>
            <person name="Coil D.A."/>
            <person name="Alexiev A."/>
            <person name="Horsfall A."/>
            <person name="Kirkwood N."/>
            <person name="Harris S."/>
            <person name="Eisen J.A."/>
        </authorList>
    </citation>
    <scope>NUCLEOTIDE SEQUENCE [LARGE SCALE GENOMIC DNA]</scope>
    <source>
        <strain evidence="17">COT-108 OH2762</strain>
    </source>
</reference>